<feature type="transmembrane region" description="Helical" evidence="1">
    <location>
        <begin position="425"/>
        <end position="447"/>
    </location>
</feature>
<name>A0A834U4N4_9FABA</name>
<reference evidence="2" key="1">
    <citation type="submission" date="2020-09" db="EMBL/GenBank/DDBJ databases">
        <title>Genome-Enabled Discovery of Anthraquinone Biosynthesis in Senna tora.</title>
        <authorList>
            <person name="Kang S.-H."/>
            <person name="Pandey R.P."/>
            <person name="Lee C.-M."/>
            <person name="Sim J.-S."/>
            <person name="Jeong J.-T."/>
            <person name="Choi B.-S."/>
            <person name="Jung M."/>
            <person name="Ginzburg D."/>
            <person name="Zhao K."/>
            <person name="Won S.Y."/>
            <person name="Oh T.-J."/>
            <person name="Yu Y."/>
            <person name="Kim N.-H."/>
            <person name="Lee O.R."/>
            <person name="Lee T.-H."/>
            <person name="Bashyal P."/>
            <person name="Kim T.-S."/>
            <person name="Lee W.-H."/>
            <person name="Kawkins C."/>
            <person name="Kim C.-K."/>
            <person name="Kim J.S."/>
            <person name="Ahn B.O."/>
            <person name="Rhee S.Y."/>
            <person name="Sohng J.K."/>
        </authorList>
    </citation>
    <scope>NUCLEOTIDE SEQUENCE</scope>
    <source>
        <tissue evidence="2">Leaf</tissue>
    </source>
</reference>
<evidence type="ECO:0000313" key="2">
    <source>
        <dbReference type="EMBL" id="KAF7831389.1"/>
    </source>
</evidence>
<dbReference type="Pfam" id="PF03140">
    <property type="entry name" value="DUF247"/>
    <property type="match status" value="1"/>
</dbReference>
<evidence type="ECO:0000313" key="3">
    <source>
        <dbReference type="Proteomes" id="UP000634136"/>
    </source>
</evidence>
<dbReference type="InterPro" id="IPR004158">
    <property type="entry name" value="DUF247_pln"/>
</dbReference>
<keyword evidence="1" id="KW-0472">Membrane</keyword>
<organism evidence="2 3">
    <name type="scientific">Senna tora</name>
    <dbReference type="NCBI Taxonomy" id="362788"/>
    <lineage>
        <taxon>Eukaryota</taxon>
        <taxon>Viridiplantae</taxon>
        <taxon>Streptophyta</taxon>
        <taxon>Embryophyta</taxon>
        <taxon>Tracheophyta</taxon>
        <taxon>Spermatophyta</taxon>
        <taxon>Magnoliopsida</taxon>
        <taxon>eudicotyledons</taxon>
        <taxon>Gunneridae</taxon>
        <taxon>Pentapetalae</taxon>
        <taxon>rosids</taxon>
        <taxon>fabids</taxon>
        <taxon>Fabales</taxon>
        <taxon>Fabaceae</taxon>
        <taxon>Caesalpinioideae</taxon>
        <taxon>Cassia clade</taxon>
        <taxon>Senna</taxon>
    </lineage>
</organism>
<dbReference type="AlphaFoldDB" id="A0A834U4N4"/>
<keyword evidence="3" id="KW-1185">Reference proteome</keyword>
<gene>
    <name evidence="2" type="ORF">G2W53_013722</name>
</gene>
<keyword evidence="1" id="KW-1133">Transmembrane helix</keyword>
<protein>
    <submittedName>
        <fullName evidence="2">UPF0481 protein</fullName>
    </submittedName>
</protein>
<evidence type="ECO:0000256" key="1">
    <source>
        <dbReference type="SAM" id="Phobius"/>
    </source>
</evidence>
<comment type="caution">
    <text evidence="2">The sequence shown here is derived from an EMBL/GenBank/DDBJ whole genome shotgun (WGS) entry which is preliminary data.</text>
</comment>
<dbReference type="EMBL" id="JAAIUW010000005">
    <property type="protein sequence ID" value="KAF7831389.1"/>
    <property type="molecule type" value="Genomic_DNA"/>
</dbReference>
<sequence>MADQSPIAPRSDDSSNHHFEDQQMLNQSHNDVVDEIEEIVETAEDHHHVEDNDQVDDEVLVEIKEILLHNKNPPLFSESCCIYKVPHQIRKINEEAYTPKVVSIGPLHCRNPKLQNMERIKQFAFKTFIDVAKDKANTRMEDLIKFVRSAEPKVRAFYSENIVLRESQLVKLILVDASFIIMLFLSSRWHPVFKEGLFNRAFPPQVCKDLKLPSFLKLTLEFFSDYNMQNIPLDQFFSIKHFTDLLRSFYLPMLYKPKRPTPEFKQYGINFLSHSASELHEKGVKLKASERKCLLELKFSGRHLEIPQILLHHKTETIFRNMIALEQCHYPSKPYITDYALLMDCLINTSKDVDVLVHQDIISNMLGDSSDVVKLFNGLCKDIGHINFNSDYLKICTGLNEFYKNRWNNWKATFRNQYCSTPWKIAASIAAIVLLVLTIIQTICSVIQVA</sequence>
<proteinExistence type="predicted"/>
<dbReference type="OrthoDB" id="672127at2759"/>
<dbReference type="PANTHER" id="PTHR31170">
    <property type="entry name" value="BNAC04G53230D PROTEIN"/>
    <property type="match status" value="1"/>
</dbReference>
<accession>A0A834U4N4</accession>
<dbReference type="PANTHER" id="PTHR31170:SF23">
    <property type="match status" value="1"/>
</dbReference>
<dbReference type="Proteomes" id="UP000634136">
    <property type="component" value="Unassembled WGS sequence"/>
</dbReference>
<keyword evidence="1" id="KW-0812">Transmembrane</keyword>